<evidence type="ECO:0000313" key="1">
    <source>
        <dbReference type="EMBL" id="KRY98783.1"/>
    </source>
</evidence>
<dbReference type="AlphaFoldDB" id="A0A0V1GKM4"/>
<organism evidence="1 2">
    <name type="scientific">Trichinella zimbabwensis</name>
    <dbReference type="NCBI Taxonomy" id="268475"/>
    <lineage>
        <taxon>Eukaryota</taxon>
        <taxon>Metazoa</taxon>
        <taxon>Ecdysozoa</taxon>
        <taxon>Nematoda</taxon>
        <taxon>Enoplea</taxon>
        <taxon>Dorylaimia</taxon>
        <taxon>Trichinellida</taxon>
        <taxon>Trichinellidae</taxon>
        <taxon>Trichinella</taxon>
    </lineage>
</organism>
<comment type="caution">
    <text evidence="1">The sequence shown here is derived from an EMBL/GenBank/DDBJ whole genome shotgun (WGS) entry which is preliminary data.</text>
</comment>
<gene>
    <name evidence="1" type="ORF">T11_4498</name>
</gene>
<dbReference type="EMBL" id="JYDP01001170">
    <property type="protein sequence ID" value="KRY98783.1"/>
    <property type="molecule type" value="Genomic_DNA"/>
</dbReference>
<keyword evidence="2" id="KW-1185">Reference proteome</keyword>
<protein>
    <submittedName>
        <fullName evidence="1">Uncharacterized protein</fullName>
    </submittedName>
</protein>
<name>A0A0V1GKM4_9BILA</name>
<evidence type="ECO:0000313" key="2">
    <source>
        <dbReference type="Proteomes" id="UP000055024"/>
    </source>
</evidence>
<reference evidence="1 2" key="1">
    <citation type="submission" date="2015-01" db="EMBL/GenBank/DDBJ databases">
        <title>Evolution of Trichinella species and genotypes.</title>
        <authorList>
            <person name="Korhonen P.K."/>
            <person name="Edoardo P."/>
            <person name="Giuseppe L.R."/>
            <person name="Gasser R.B."/>
        </authorList>
    </citation>
    <scope>NUCLEOTIDE SEQUENCE [LARGE SCALE GENOMIC DNA]</scope>
    <source>
        <strain evidence="1">ISS1029</strain>
    </source>
</reference>
<accession>A0A0V1GKM4</accession>
<proteinExistence type="predicted"/>
<sequence length="36" mass="4143">MAVCIMSSKRSSRGIIHQKDQWNVSHSSQKVRLMVN</sequence>
<dbReference type="Proteomes" id="UP000055024">
    <property type="component" value="Unassembled WGS sequence"/>
</dbReference>